<keyword evidence="2" id="KW-1185">Reference proteome</keyword>
<dbReference type="EMBL" id="FNEB01000001">
    <property type="protein sequence ID" value="SDI07497.1"/>
    <property type="molecule type" value="Genomic_DNA"/>
</dbReference>
<dbReference type="Proteomes" id="UP000199340">
    <property type="component" value="Unassembled WGS sequence"/>
</dbReference>
<name>A0A1G8HLF6_9RHOB</name>
<reference evidence="1 2" key="1">
    <citation type="submission" date="2016-10" db="EMBL/GenBank/DDBJ databases">
        <authorList>
            <person name="de Groot N.N."/>
        </authorList>
    </citation>
    <scope>NUCLEOTIDE SEQUENCE [LARGE SCALE GENOMIC DNA]</scope>
    <source>
        <strain evidence="1 2">DSM 28010</strain>
    </source>
</reference>
<protein>
    <submittedName>
        <fullName evidence="1">Phage tail tape measure protein, lambda family</fullName>
    </submittedName>
</protein>
<accession>A0A1G8HLF6</accession>
<gene>
    <name evidence="1" type="ORF">SAMN05421850_101561</name>
</gene>
<dbReference type="STRING" id="490829.SAMN05421850_101561"/>
<dbReference type="RefSeq" id="WP_090026233.1">
    <property type="nucleotide sequence ID" value="NZ_FNEB01000001.1"/>
</dbReference>
<evidence type="ECO:0000313" key="1">
    <source>
        <dbReference type="EMBL" id="SDI07497.1"/>
    </source>
</evidence>
<organism evidence="1 2">
    <name type="scientific">Lutimaribacter saemankumensis</name>
    <dbReference type="NCBI Taxonomy" id="490829"/>
    <lineage>
        <taxon>Bacteria</taxon>
        <taxon>Pseudomonadati</taxon>
        <taxon>Pseudomonadota</taxon>
        <taxon>Alphaproteobacteria</taxon>
        <taxon>Rhodobacterales</taxon>
        <taxon>Roseobacteraceae</taxon>
        <taxon>Lutimaribacter</taxon>
    </lineage>
</organism>
<evidence type="ECO:0000313" key="2">
    <source>
        <dbReference type="Proteomes" id="UP000199340"/>
    </source>
</evidence>
<sequence>MTDYEGFDRLESQIDTLEAAMDGASGMAAGFEAELSRMRATFAAAGQDVRTLERGLSTGLRRAFDGVLLDGMKLSDALKTVAQSMINTAYSAAVKPVTDHVGGLLAQGVGSLMDGLLPFADGAGFAQGRVMPFAKGGVVSGPSYFAMRGATGLMGEAGPEAIMPLSRGPDGSLGVRAQGGAGTVNVVMNIHTPNAEGFRRSQSQIAGQVSRALSRAQRNR</sequence>
<dbReference type="AlphaFoldDB" id="A0A1G8HLF6"/>
<proteinExistence type="predicted"/>
<dbReference type="OrthoDB" id="8448547at2"/>